<dbReference type="Gene3D" id="3.10.20.310">
    <property type="entry name" value="membrane protein fhac"/>
    <property type="match status" value="5"/>
</dbReference>
<keyword evidence="7" id="KW-0998">Cell outer membrane</keyword>
<dbReference type="PIRSF" id="PIRSF006076">
    <property type="entry name" value="OM_assembly_OMP85"/>
    <property type="match status" value="1"/>
</dbReference>
<comment type="caution">
    <text evidence="10">The sequence shown here is derived from an EMBL/GenBank/DDBJ whole genome shotgun (WGS) entry which is preliminary data.</text>
</comment>
<protein>
    <recommendedName>
        <fullName evidence="8">Outer membrane protein assembly factor BamA</fullName>
    </recommendedName>
</protein>
<keyword evidence="5" id="KW-0677">Repeat</keyword>
<keyword evidence="4" id="KW-0732">Signal</keyword>
<dbReference type="AlphaFoldDB" id="A0A7V5LYG4"/>
<dbReference type="Gene3D" id="2.40.160.50">
    <property type="entry name" value="membrane protein fhac: a member of the omp85/tpsb transporter family"/>
    <property type="match status" value="1"/>
</dbReference>
<evidence type="ECO:0000256" key="8">
    <source>
        <dbReference type="NCBIfam" id="TIGR03303"/>
    </source>
</evidence>
<accession>A0A7V5LYG4</accession>
<sequence length="750" mass="87378">MKKENFAPSFKKEGVFIKKNSFWFRKLFLLFTFFLPLFFLPLFSQASNLSVVDVKIQGNKVIEEKKIKGVLSATSFPFSEEKIKEQMQAIYDMGYFFSVKALKETTPEGIVIVYEVKEYPVVKSVEFKNVAEDEIKKLKKVVTLEVGKPWNYKKAEESKEKILSYFKKKGYTQAKVSFSYPSEEKEEIAFVFYIEKGQKARVIEVEVSGNSFFSDAKIRSFMKTRFKKFYDPDVLKEDIKKVKDEYQKKGFYFVKISLDSLDFFDKDRVRWVRVFLKIEEGERYKMGSLSVEGNSVFSVDKIKESFGLKKGDIFNVKKVREGLRQVQRMYAEKGYLYAKVDNRLHFDREKKNVDVELLIDENTKVYVNEVKIEGNETSKERIFKHTLLLKKGDIFNVERMIESWRRLYNLGFFEKVEMRPVATDDPSLMDLVVDVKEREKMGKLLLGASYSSDVGLGGFIQFSKDNLWGEGKMLSIDWEFGKERNNYQIDYIDRWWNDTSTRIEVGLYNTEYNFYSEEEGSYSKKTTGGKISLGYPLIGNFTLFLTLKSETTEIEPIEGEEFPSDLEKGKSTYQSLKPALVWDSRVRDEAFVPYRGFYSFLAVEKSGGFLGGDVDFTKYYTEFRSYYRHGDFWRAPSFGLRLRGRWGENLPPEEEFYVGGQETLRGYELNQFRGHMVLLGTVELRIPVTQNFLGYIFLDGGKIWEDSSVLDKVGYGFGVRMNTPLGILRFDYGIGEEGSPRFYVGMGDVF</sequence>
<dbReference type="InterPro" id="IPR010827">
    <property type="entry name" value="BamA/TamA_POTRA"/>
</dbReference>
<dbReference type="InterPro" id="IPR039910">
    <property type="entry name" value="D15-like"/>
</dbReference>
<gene>
    <name evidence="10" type="primary">bamA</name>
    <name evidence="10" type="ORF">ENL39_01310</name>
</gene>
<dbReference type="NCBIfam" id="TIGR03303">
    <property type="entry name" value="OM_YaeT"/>
    <property type="match status" value="1"/>
</dbReference>
<dbReference type="PANTHER" id="PTHR12815">
    <property type="entry name" value="SORTING AND ASSEMBLY MACHINERY SAMM50 PROTEIN FAMILY MEMBER"/>
    <property type="match status" value="1"/>
</dbReference>
<dbReference type="InterPro" id="IPR034746">
    <property type="entry name" value="POTRA"/>
</dbReference>
<proteinExistence type="predicted"/>
<keyword evidence="6" id="KW-0472">Membrane</keyword>
<organism evidence="10">
    <name type="scientific">Aerophobetes bacterium</name>
    <dbReference type="NCBI Taxonomy" id="2030807"/>
    <lineage>
        <taxon>Bacteria</taxon>
        <taxon>Candidatus Aerophobota</taxon>
    </lineage>
</organism>
<evidence type="ECO:0000259" key="9">
    <source>
        <dbReference type="PROSITE" id="PS51779"/>
    </source>
</evidence>
<dbReference type="PROSITE" id="PS51779">
    <property type="entry name" value="POTRA"/>
    <property type="match status" value="1"/>
</dbReference>
<dbReference type="Pfam" id="PF01103">
    <property type="entry name" value="Omp85"/>
    <property type="match status" value="1"/>
</dbReference>
<evidence type="ECO:0000256" key="4">
    <source>
        <dbReference type="ARBA" id="ARBA00022729"/>
    </source>
</evidence>
<comment type="subcellular location">
    <subcellularLocation>
        <location evidence="1">Membrane</location>
    </subcellularLocation>
</comment>
<evidence type="ECO:0000313" key="10">
    <source>
        <dbReference type="EMBL" id="HHF98112.1"/>
    </source>
</evidence>
<dbReference type="InterPro" id="IPR023707">
    <property type="entry name" value="OM_assembly_BamA"/>
</dbReference>
<dbReference type="Proteomes" id="UP000886070">
    <property type="component" value="Unassembled WGS sequence"/>
</dbReference>
<reference evidence="10" key="1">
    <citation type="journal article" date="2020" name="mSystems">
        <title>Genome- and Community-Level Interaction Insights into Carbon Utilization and Element Cycling Functions of Hydrothermarchaeota in Hydrothermal Sediment.</title>
        <authorList>
            <person name="Zhou Z."/>
            <person name="Liu Y."/>
            <person name="Xu W."/>
            <person name="Pan J."/>
            <person name="Luo Z.H."/>
            <person name="Li M."/>
        </authorList>
    </citation>
    <scope>NUCLEOTIDE SEQUENCE [LARGE SCALE GENOMIC DNA]</scope>
    <source>
        <strain evidence="10">HyVt-92</strain>
    </source>
</reference>
<keyword evidence="2" id="KW-1134">Transmembrane beta strand</keyword>
<evidence type="ECO:0000256" key="1">
    <source>
        <dbReference type="ARBA" id="ARBA00004370"/>
    </source>
</evidence>
<dbReference type="Pfam" id="PF07244">
    <property type="entry name" value="POTRA"/>
    <property type="match status" value="5"/>
</dbReference>
<dbReference type="GO" id="GO:0071709">
    <property type="term" value="P:membrane assembly"/>
    <property type="evidence" value="ECO:0007669"/>
    <property type="project" value="InterPro"/>
</dbReference>
<evidence type="ECO:0000256" key="3">
    <source>
        <dbReference type="ARBA" id="ARBA00022692"/>
    </source>
</evidence>
<dbReference type="EMBL" id="DRTT01000038">
    <property type="protein sequence ID" value="HHF98112.1"/>
    <property type="molecule type" value="Genomic_DNA"/>
</dbReference>
<name>A0A7V5LYG4_UNCAE</name>
<evidence type="ECO:0000256" key="7">
    <source>
        <dbReference type="ARBA" id="ARBA00023237"/>
    </source>
</evidence>
<evidence type="ECO:0000256" key="2">
    <source>
        <dbReference type="ARBA" id="ARBA00022452"/>
    </source>
</evidence>
<evidence type="ECO:0000256" key="5">
    <source>
        <dbReference type="ARBA" id="ARBA00022737"/>
    </source>
</evidence>
<keyword evidence="3" id="KW-0812">Transmembrane</keyword>
<dbReference type="PANTHER" id="PTHR12815:SF47">
    <property type="entry name" value="TRANSLOCATION AND ASSEMBLY MODULE SUBUNIT TAMA"/>
    <property type="match status" value="1"/>
</dbReference>
<evidence type="ECO:0000256" key="6">
    <source>
        <dbReference type="ARBA" id="ARBA00023136"/>
    </source>
</evidence>
<dbReference type="GO" id="GO:0009279">
    <property type="term" value="C:cell outer membrane"/>
    <property type="evidence" value="ECO:0007669"/>
    <property type="project" value="UniProtKB-UniRule"/>
</dbReference>
<feature type="domain" description="POTRA" evidence="9">
    <location>
        <begin position="284"/>
        <end position="362"/>
    </location>
</feature>
<dbReference type="InterPro" id="IPR000184">
    <property type="entry name" value="Bac_surfAg_D15"/>
</dbReference>